<evidence type="ECO:0000256" key="1">
    <source>
        <dbReference type="ARBA" id="ARBA00022801"/>
    </source>
</evidence>
<dbReference type="InterPro" id="IPR002508">
    <property type="entry name" value="MurNAc-LAA_cat"/>
</dbReference>
<protein>
    <submittedName>
        <fullName evidence="4">N-acetylmuramoyl-L-alanine amidase</fullName>
    </submittedName>
</protein>
<dbReference type="Proteomes" id="UP001157126">
    <property type="component" value="Unassembled WGS sequence"/>
</dbReference>
<dbReference type="Pfam" id="PF01520">
    <property type="entry name" value="Amidase_3"/>
    <property type="match status" value="1"/>
</dbReference>
<dbReference type="RefSeq" id="WP_284304894.1">
    <property type="nucleotide sequence ID" value="NZ_BSUO01000001.1"/>
</dbReference>
<comment type="caution">
    <text evidence="4">The sequence shown here is derived from an EMBL/GenBank/DDBJ whole genome shotgun (WGS) entry which is preliminary data.</text>
</comment>
<sequence>MFTRRRLVVAATTTALLTLGPLTAPETPAPAAIAASARLDPHAVPSTGGVRLAPTSSRGPLAGRTIVVDPGHNGRVTAVNRRLVPAGGGRTKACNTSGTASRGGASEHAFTWDLANRTARALRARGAVVVLTRPNDRGVGPCVNERAAIGNRARADLVLSIHADGNTSSRARGFHVITSTRMTGGRAVQNASTRYAHQVRAAFARTGMPRSTYLGRGTAITPRGDIAGLNLSRRPAIMLEAGNMRHPRDAAMLASPSFRTKAANALADATVATLKR</sequence>
<evidence type="ECO:0000256" key="2">
    <source>
        <dbReference type="SAM" id="SignalP"/>
    </source>
</evidence>
<gene>
    <name evidence="4" type="primary">amiA_2</name>
    <name evidence="4" type="ORF">GCM10025883_33870</name>
</gene>
<keyword evidence="1" id="KW-0378">Hydrolase</keyword>
<dbReference type="SMART" id="SM00646">
    <property type="entry name" value="Ami_3"/>
    <property type="match status" value="1"/>
</dbReference>
<organism evidence="4 5">
    <name type="scientific">Mobilicoccus caccae</name>
    <dbReference type="NCBI Taxonomy" id="1859295"/>
    <lineage>
        <taxon>Bacteria</taxon>
        <taxon>Bacillati</taxon>
        <taxon>Actinomycetota</taxon>
        <taxon>Actinomycetes</taxon>
        <taxon>Micrococcales</taxon>
        <taxon>Dermatophilaceae</taxon>
        <taxon>Mobilicoccus</taxon>
    </lineage>
</organism>
<feature type="domain" description="MurNAc-LAA" evidence="3">
    <location>
        <begin position="147"/>
        <end position="271"/>
    </location>
</feature>
<accession>A0ABQ6IW17</accession>
<feature type="chain" id="PRO_5046770933" evidence="2">
    <location>
        <begin position="25"/>
        <end position="276"/>
    </location>
</feature>
<dbReference type="InterPro" id="IPR050695">
    <property type="entry name" value="N-acetylmuramoyl_amidase_3"/>
</dbReference>
<name>A0ABQ6IW17_9MICO</name>
<keyword evidence="2" id="KW-0732">Signal</keyword>
<evidence type="ECO:0000259" key="3">
    <source>
        <dbReference type="SMART" id="SM00646"/>
    </source>
</evidence>
<feature type="signal peptide" evidence="2">
    <location>
        <begin position="1"/>
        <end position="24"/>
    </location>
</feature>
<dbReference type="CDD" id="cd02696">
    <property type="entry name" value="MurNAc-LAA"/>
    <property type="match status" value="1"/>
</dbReference>
<dbReference type="EMBL" id="BSUO01000001">
    <property type="protein sequence ID" value="GMA41342.1"/>
    <property type="molecule type" value="Genomic_DNA"/>
</dbReference>
<dbReference type="Gene3D" id="3.40.630.40">
    <property type="entry name" value="Zn-dependent exopeptidases"/>
    <property type="match status" value="1"/>
</dbReference>
<dbReference type="PANTHER" id="PTHR30404:SF0">
    <property type="entry name" value="N-ACETYLMURAMOYL-L-ALANINE AMIDASE AMIC"/>
    <property type="match status" value="1"/>
</dbReference>
<dbReference type="PROSITE" id="PS51318">
    <property type="entry name" value="TAT"/>
    <property type="match status" value="1"/>
</dbReference>
<keyword evidence="5" id="KW-1185">Reference proteome</keyword>
<dbReference type="InterPro" id="IPR006311">
    <property type="entry name" value="TAT_signal"/>
</dbReference>
<reference evidence="5" key="1">
    <citation type="journal article" date="2019" name="Int. J. Syst. Evol. Microbiol.">
        <title>The Global Catalogue of Microorganisms (GCM) 10K type strain sequencing project: providing services to taxonomists for standard genome sequencing and annotation.</title>
        <authorList>
            <consortium name="The Broad Institute Genomics Platform"/>
            <consortium name="The Broad Institute Genome Sequencing Center for Infectious Disease"/>
            <person name="Wu L."/>
            <person name="Ma J."/>
        </authorList>
    </citation>
    <scope>NUCLEOTIDE SEQUENCE [LARGE SCALE GENOMIC DNA]</scope>
    <source>
        <strain evidence="5">NBRC 113072</strain>
    </source>
</reference>
<proteinExistence type="predicted"/>
<evidence type="ECO:0000313" key="5">
    <source>
        <dbReference type="Proteomes" id="UP001157126"/>
    </source>
</evidence>
<evidence type="ECO:0000313" key="4">
    <source>
        <dbReference type="EMBL" id="GMA41342.1"/>
    </source>
</evidence>
<dbReference type="PANTHER" id="PTHR30404">
    <property type="entry name" value="N-ACETYLMURAMOYL-L-ALANINE AMIDASE"/>
    <property type="match status" value="1"/>
</dbReference>
<dbReference type="SUPFAM" id="SSF53187">
    <property type="entry name" value="Zn-dependent exopeptidases"/>
    <property type="match status" value="1"/>
</dbReference>